<dbReference type="Gramene" id="TRITD3Av1G237350.4">
    <property type="protein sequence ID" value="TRITD3Av1G237350.4"/>
    <property type="gene ID" value="TRITD3Av1G237350"/>
</dbReference>
<dbReference type="GO" id="GO:0046872">
    <property type="term" value="F:metal ion binding"/>
    <property type="evidence" value="ECO:0007669"/>
    <property type="project" value="UniProtKB-KW"/>
</dbReference>
<keyword evidence="1" id="KW-0479">Metal-binding</keyword>
<dbReference type="PANTHER" id="PTHR31009">
    <property type="entry name" value="S-ADENOSYL-L-METHIONINE:CARBOXYL METHYLTRANSFERASE FAMILY PROTEIN"/>
    <property type="match status" value="1"/>
</dbReference>
<evidence type="ECO:0000313" key="4">
    <source>
        <dbReference type="Proteomes" id="UP000324705"/>
    </source>
</evidence>
<sequence length="286" mass="32176">MLIADLGCSSGPNALALVSIAVEAIHSHCLQLQQPPPEVCVLLNDLPDNDFNTVVKNLVMLHQSNKPAVVTVGITPGSFYERLFTSGSMHLLCSSNSLNWLSKVPEDLMRNWIPAYDVDEHARSERLPMVLEAYAQQFRKDFTNFLELRAKELVSKGRMVVSLVGRRSDVTATKFSYLSRTIYQILSVMVLEGVNDKEKFDSFYVPVYEPSNKEVREIIQEEGSFSIREMQVHDPTTDMNNALSTPSKFVNLLRALCEPILVQHFGDVMCEFRALQSVTGAWRATC</sequence>
<keyword evidence="4" id="KW-1185">Reference proteome</keyword>
<dbReference type="InterPro" id="IPR042086">
    <property type="entry name" value="MeTrfase_capping"/>
</dbReference>
<reference evidence="3 4" key="1">
    <citation type="submission" date="2017-09" db="EMBL/GenBank/DDBJ databases">
        <authorList>
            <consortium name="International Durum Wheat Genome Sequencing Consortium (IDWGSC)"/>
            <person name="Milanesi L."/>
        </authorList>
    </citation>
    <scope>NUCLEOTIDE SEQUENCE [LARGE SCALE GENOMIC DNA]</scope>
    <source>
        <strain evidence="4">cv. Svevo</strain>
    </source>
</reference>
<evidence type="ECO:0000256" key="2">
    <source>
        <dbReference type="ARBA" id="ARBA00022842"/>
    </source>
</evidence>
<keyword evidence="2" id="KW-0460">Magnesium</keyword>
<dbReference type="Gene3D" id="3.40.50.150">
    <property type="entry name" value="Vaccinia Virus protein VP39"/>
    <property type="match status" value="1"/>
</dbReference>
<dbReference type="Gene3D" id="1.10.1200.270">
    <property type="entry name" value="Methyltransferase, alpha-helical capping domain"/>
    <property type="match status" value="1"/>
</dbReference>
<evidence type="ECO:0000256" key="1">
    <source>
        <dbReference type="ARBA" id="ARBA00022723"/>
    </source>
</evidence>
<proteinExistence type="predicted"/>
<accession>A0A9R0RWS0</accession>
<dbReference type="Proteomes" id="UP000324705">
    <property type="component" value="Chromosome 3A"/>
</dbReference>
<evidence type="ECO:0008006" key="5">
    <source>
        <dbReference type="Google" id="ProtNLM"/>
    </source>
</evidence>
<dbReference type="AlphaFoldDB" id="A0A9R0RWS0"/>
<dbReference type="InterPro" id="IPR029063">
    <property type="entry name" value="SAM-dependent_MTases_sf"/>
</dbReference>
<dbReference type="InterPro" id="IPR005299">
    <property type="entry name" value="MeTrfase_7"/>
</dbReference>
<organism evidence="3 4">
    <name type="scientific">Triticum turgidum subsp. durum</name>
    <name type="common">Durum wheat</name>
    <name type="synonym">Triticum durum</name>
    <dbReference type="NCBI Taxonomy" id="4567"/>
    <lineage>
        <taxon>Eukaryota</taxon>
        <taxon>Viridiplantae</taxon>
        <taxon>Streptophyta</taxon>
        <taxon>Embryophyta</taxon>
        <taxon>Tracheophyta</taxon>
        <taxon>Spermatophyta</taxon>
        <taxon>Magnoliopsida</taxon>
        <taxon>Liliopsida</taxon>
        <taxon>Poales</taxon>
        <taxon>Poaceae</taxon>
        <taxon>BOP clade</taxon>
        <taxon>Pooideae</taxon>
        <taxon>Triticodae</taxon>
        <taxon>Triticeae</taxon>
        <taxon>Triticinae</taxon>
        <taxon>Triticum</taxon>
    </lineage>
</organism>
<name>A0A9R0RWS0_TRITD</name>
<dbReference type="EMBL" id="LT934115">
    <property type="protein sequence ID" value="VAH67332.1"/>
    <property type="molecule type" value="Genomic_DNA"/>
</dbReference>
<gene>
    <name evidence="3" type="ORF">TRITD_3Av1G237350</name>
</gene>
<evidence type="ECO:0000313" key="3">
    <source>
        <dbReference type="EMBL" id="VAH67332.1"/>
    </source>
</evidence>
<protein>
    <recommendedName>
        <fullName evidence="5">Jasmonate O-methyltransferase</fullName>
    </recommendedName>
</protein>
<dbReference type="GO" id="GO:0008168">
    <property type="term" value="F:methyltransferase activity"/>
    <property type="evidence" value="ECO:0007669"/>
    <property type="project" value="InterPro"/>
</dbReference>
<dbReference type="Pfam" id="PF03492">
    <property type="entry name" value="Methyltransf_7"/>
    <property type="match status" value="1"/>
</dbReference>
<dbReference type="SUPFAM" id="SSF53335">
    <property type="entry name" value="S-adenosyl-L-methionine-dependent methyltransferases"/>
    <property type="match status" value="1"/>
</dbReference>